<reference evidence="1" key="1">
    <citation type="journal article" date="2015" name="Nature">
        <title>Complex archaea that bridge the gap between prokaryotes and eukaryotes.</title>
        <authorList>
            <person name="Spang A."/>
            <person name="Saw J.H."/>
            <person name="Jorgensen S.L."/>
            <person name="Zaremba-Niedzwiedzka K."/>
            <person name="Martijn J."/>
            <person name="Lind A.E."/>
            <person name="van Eijk R."/>
            <person name="Schleper C."/>
            <person name="Guy L."/>
            <person name="Ettema T.J."/>
        </authorList>
    </citation>
    <scope>NUCLEOTIDE SEQUENCE</scope>
</reference>
<dbReference type="AlphaFoldDB" id="A0A0F9EL79"/>
<evidence type="ECO:0000313" key="1">
    <source>
        <dbReference type="EMBL" id="KKL74764.1"/>
    </source>
</evidence>
<gene>
    <name evidence="1" type="ORF">LCGC14_2061610</name>
</gene>
<protein>
    <submittedName>
        <fullName evidence="1">Uncharacterized protein</fullName>
    </submittedName>
</protein>
<organism evidence="1">
    <name type="scientific">marine sediment metagenome</name>
    <dbReference type="NCBI Taxonomy" id="412755"/>
    <lineage>
        <taxon>unclassified sequences</taxon>
        <taxon>metagenomes</taxon>
        <taxon>ecological metagenomes</taxon>
    </lineage>
</organism>
<comment type="caution">
    <text evidence="1">The sequence shown here is derived from an EMBL/GenBank/DDBJ whole genome shotgun (WGS) entry which is preliminary data.</text>
</comment>
<feature type="non-terminal residue" evidence="1">
    <location>
        <position position="1"/>
    </location>
</feature>
<accession>A0A0F9EL79</accession>
<dbReference type="EMBL" id="LAZR01024551">
    <property type="protein sequence ID" value="KKL74764.1"/>
    <property type="molecule type" value="Genomic_DNA"/>
</dbReference>
<sequence>VYAGSLYVVSSGHTLARNTTSGGTFARPWATVNYAFERSQVNTRNAGGPNDGDLIVCMPGHTEPTVTTAGGLDCDSAGTTVYCLGNGSDRATFNINTTDTAGGTNSADVDIDGDNIAFWNAIFIGGTCSNVFDINADHFGMYNCETRDANTQLAYVGGPPVDWFATASGVDYFTLKNHTHFGTDTSETSQDPPVLAIGGTTTLAVPRAFVRLIGGIGHHLSFFNIDGNFDQPAIGVGTETDTKQFNIHDGYVRNRNSNDKVGSASGGSDGTWGPNLYARLADDAANLTEAFVLGGGHAFWPIGIVNADGEISSFGDEGTLATGMTISKDE</sequence>
<proteinExistence type="predicted"/>
<name>A0A0F9EL79_9ZZZZ</name>